<accession>A0A420RC11</accession>
<evidence type="ECO:0000313" key="2">
    <source>
        <dbReference type="EMBL" id="RKL14572.1"/>
    </source>
</evidence>
<organism evidence="2 3">
    <name type="scientific">Gibberella intermedia</name>
    <name type="common">Bulb rot disease fungus</name>
    <name type="synonym">Fusarium proliferatum</name>
    <dbReference type="NCBI Taxonomy" id="948311"/>
    <lineage>
        <taxon>Eukaryota</taxon>
        <taxon>Fungi</taxon>
        <taxon>Dikarya</taxon>
        <taxon>Ascomycota</taxon>
        <taxon>Pezizomycotina</taxon>
        <taxon>Sordariomycetes</taxon>
        <taxon>Hypocreomycetidae</taxon>
        <taxon>Hypocreales</taxon>
        <taxon>Nectriaceae</taxon>
        <taxon>Fusarium</taxon>
        <taxon>Fusarium fujikuroi species complex</taxon>
    </lineage>
</organism>
<proteinExistence type="predicted"/>
<sequence>MDWTALPGSDDTVTFNLAPPRHADNEEEDEDEEEEELPLIEVAPLHEGRATPRWQRSSPPMTPSYESSPPPEKASTPCPSRLQPHTSTIDQMLQIIRNEREVQAASLPHLMDVDTP</sequence>
<dbReference type="Proteomes" id="UP000283569">
    <property type="component" value="Unassembled WGS sequence"/>
</dbReference>
<evidence type="ECO:0000256" key="1">
    <source>
        <dbReference type="SAM" id="MobiDB-lite"/>
    </source>
</evidence>
<gene>
    <name evidence="2" type="ORF">BFJ72_g15374</name>
</gene>
<name>A0A420RC11_GIBIN</name>
<comment type="caution">
    <text evidence="2">The sequence shown here is derived from an EMBL/GenBank/DDBJ whole genome shotgun (WGS) entry which is preliminary data.</text>
</comment>
<protein>
    <submittedName>
        <fullName evidence="2">Uncharacterized protein</fullName>
    </submittedName>
</protein>
<reference evidence="2 3" key="1">
    <citation type="journal article" date="2018" name="Sci. Rep.">
        <title>Characterisation of pathogen-specific regions and novel effector candidates in Fusarium oxysporum f. sp. cepae.</title>
        <authorList>
            <person name="Armitage A.D."/>
            <person name="Taylor A."/>
            <person name="Sobczyk M.K."/>
            <person name="Baxter L."/>
            <person name="Greenfield B.P."/>
            <person name="Bates H.J."/>
            <person name="Wilson F."/>
            <person name="Jackson A.C."/>
            <person name="Ott S."/>
            <person name="Harrison R.J."/>
            <person name="Clarkson J.P."/>
        </authorList>
    </citation>
    <scope>NUCLEOTIDE SEQUENCE [LARGE SCALE GENOMIC DNA]</scope>
    <source>
        <strain evidence="2 3">Fp_A8</strain>
    </source>
</reference>
<dbReference type="AlphaFoldDB" id="A0A420RC11"/>
<feature type="compositionally biased region" description="Acidic residues" evidence="1">
    <location>
        <begin position="25"/>
        <end position="38"/>
    </location>
</feature>
<feature type="region of interest" description="Disordered" evidence="1">
    <location>
        <begin position="1"/>
        <end position="87"/>
    </location>
</feature>
<evidence type="ECO:0000313" key="3">
    <source>
        <dbReference type="Proteomes" id="UP000283569"/>
    </source>
</evidence>
<feature type="compositionally biased region" description="Polar residues" evidence="1">
    <location>
        <begin position="54"/>
        <end position="67"/>
    </location>
</feature>
<dbReference type="EMBL" id="MRDB01000419">
    <property type="protein sequence ID" value="RKL14572.1"/>
    <property type="molecule type" value="Genomic_DNA"/>
</dbReference>